<dbReference type="SUPFAM" id="SSF55729">
    <property type="entry name" value="Acyl-CoA N-acyltransferases (Nat)"/>
    <property type="match status" value="1"/>
</dbReference>
<reference evidence="2 3" key="1">
    <citation type="submission" date="2018-08" db="EMBL/GenBank/DDBJ databases">
        <title>Genome analysis of the thermophilic bacterium of the candidate phylum Aminicenantes from deep subsurface aquifer revealed its physiology and ecological role.</title>
        <authorList>
            <person name="Kadnikov V.V."/>
            <person name="Mardanov A.V."/>
            <person name="Beletsky A.V."/>
            <person name="Karnachuk O.V."/>
            <person name="Ravin N.V."/>
        </authorList>
    </citation>
    <scope>NUCLEOTIDE SEQUENCE [LARGE SCALE GENOMIC DNA]</scope>
    <source>
        <strain evidence="2">BY38</strain>
    </source>
</reference>
<comment type="caution">
    <text evidence="2">The sequence shown here is derived from an EMBL/GenBank/DDBJ whole genome shotgun (WGS) entry which is preliminary data.</text>
</comment>
<organism evidence="2 3">
    <name type="scientific">Candidatus Saccharicenans subterraneus</name>
    <dbReference type="NCBI Taxonomy" id="2508984"/>
    <lineage>
        <taxon>Bacteria</taxon>
        <taxon>Candidatus Aminicenantota</taxon>
        <taxon>Candidatus Aminicenantia</taxon>
        <taxon>Candidatus Aminicenantales</taxon>
        <taxon>Candidatus Saccharicenantaceae</taxon>
        <taxon>Candidatus Saccharicenans</taxon>
    </lineage>
</organism>
<dbReference type="PROSITE" id="PS51186">
    <property type="entry name" value="GNAT"/>
    <property type="match status" value="1"/>
</dbReference>
<evidence type="ECO:0000313" key="2">
    <source>
        <dbReference type="EMBL" id="RFT16284.1"/>
    </source>
</evidence>
<sequence>MAKADRQPVLDLIRATGFFTPDEIQVAEELIDIYLNNPEQRDYYIVVVENEKREVVGYMTYGPTPLTEGTWDLYWIAVAPGAQGRGYGQQLVGWLEDEVKKNNGRLVLIETSSQPKYQPTRKFYVKLGYTEVARIRDFYRPGDDRVIFGKYFRSKE</sequence>
<dbReference type="EMBL" id="QUAH01000004">
    <property type="protein sequence ID" value="RFT16284.1"/>
    <property type="molecule type" value="Genomic_DNA"/>
</dbReference>
<protein>
    <submittedName>
        <fullName evidence="2">Histone acetyltransferase</fullName>
    </submittedName>
</protein>
<feature type="domain" description="N-acetyltransferase" evidence="1">
    <location>
        <begin position="1"/>
        <end position="153"/>
    </location>
</feature>
<name>A0A3E2BNJ2_9BACT</name>
<keyword evidence="2" id="KW-0808">Transferase</keyword>
<evidence type="ECO:0000259" key="1">
    <source>
        <dbReference type="PROSITE" id="PS51186"/>
    </source>
</evidence>
<gene>
    <name evidence="2" type="ORF">OP8BY_1888</name>
</gene>
<dbReference type="InterPro" id="IPR016181">
    <property type="entry name" value="Acyl_CoA_acyltransferase"/>
</dbReference>
<dbReference type="InterPro" id="IPR000182">
    <property type="entry name" value="GNAT_dom"/>
</dbReference>
<dbReference type="AlphaFoldDB" id="A0A3E2BNJ2"/>
<accession>A0A3E2BNJ2</accession>
<evidence type="ECO:0000313" key="3">
    <source>
        <dbReference type="Proteomes" id="UP000257323"/>
    </source>
</evidence>
<proteinExistence type="predicted"/>
<dbReference type="Pfam" id="PF00583">
    <property type="entry name" value="Acetyltransf_1"/>
    <property type="match status" value="1"/>
</dbReference>
<dbReference type="Proteomes" id="UP000257323">
    <property type="component" value="Unassembled WGS sequence"/>
</dbReference>
<dbReference type="GO" id="GO:0016747">
    <property type="term" value="F:acyltransferase activity, transferring groups other than amino-acyl groups"/>
    <property type="evidence" value="ECO:0007669"/>
    <property type="project" value="InterPro"/>
</dbReference>
<dbReference type="CDD" id="cd04301">
    <property type="entry name" value="NAT_SF"/>
    <property type="match status" value="1"/>
</dbReference>
<dbReference type="Gene3D" id="3.40.630.30">
    <property type="match status" value="1"/>
</dbReference>